<dbReference type="RefSeq" id="WP_205374635.1">
    <property type="nucleotide sequence ID" value="NZ_JAFEJA010000001.1"/>
</dbReference>
<evidence type="ECO:0000256" key="1">
    <source>
        <dbReference type="ARBA" id="ARBA00022729"/>
    </source>
</evidence>
<dbReference type="SUPFAM" id="SSF69318">
    <property type="entry name" value="Integrin alpha N-terminal domain"/>
    <property type="match status" value="2"/>
</dbReference>
<dbReference type="Gene3D" id="2.115.10.10">
    <property type="entry name" value="Tachylectin 2"/>
    <property type="match status" value="1"/>
</dbReference>
<feature type="domain" description="FlgD/Vpr Ig-like" evidence="2">
    <location>
        <begin position="691"/>
        <end position="749"/>
    </location>
</feature>
<sequence length="1024" mass="106351">MLRSALVRHSVAAVAAATLIAGIGPLTFTAGAAESGAVFPATPAAQPRDVVPLSAGPAGYLRYEQGRGQFWSTWGGATEPIRNNTEGPEADGTYGAGSDIVAALRDSGSDGKEVRLFDAAKRSNSYLRLPSGHRYIGAFGSTVLTSTGNGTTAPVTWHLLRLVSGSVQDTVVTGWPEGAQPAAGATAGDAKGLLASYTLAGVVSPVWIDLASARVRPLPVDSSPGTASIVHTPTEIVRWSTDGTVLFHTKGAPGSSGPLTLDASAELPYREGDELLGLVGERLIVARRTADGGSASHRLVSVPRTGGEEVPLFASARTRAMAAPDGGLLVVAGTAPDALSLQRLRADGPQVAATVLTAVAPLTSEPQTLGFTHGRLDSLERMPDERYAFRTRSVSVTGELEAGATAERGTLGIPLDACAMDVSDCPEVFSTGDGRVVVQSLPTFDEVPVVVEDGASAGRPLTGEFDGFHLTDVSGRYAVGIGYREDGSRVSAASVDLDTGEHLADFPVGYDPQDLDLQGDTLWVAGPALGTVVGYDVRTGAVRRTVDLGNGCRAEFIRVTGHWLSWTCAGSDYAAGVRDLDTGRDVYLSEPVSELGDGYTVWNRGDDIRITDLRGSEPVLSGTYRPSADNDRTGPYAVDTATGRIAYQKNPAGDIQVADIGVTASPLGRIDADVPATAGVRNAAWTPRWWLTKPAASWTLELRHKATGAVVRSLTGGEARGIVRPSWDGRDAAGRLVSNGGYTWTLTAKPADGQGADLVLTGGVTVTGASPVRRDLGDDGFGDLLVQDKAGLVSQYRGNGTGGVLARQAGGTFATDAYPVPFGDVDGDRCNDVLVRLGNDLRAYRPGCGKVLSPASPYTAIGSGWAQYDQLTSPGDVNGDGFQDLVARHAATGDMYFYAGSASHKLAGRVRIGTDWKTYTKISGVGDLNGDGRGDLLGIDTAGALWRYYGTATGGVTARVKLATGWGGYTSVAGVGDISGDGKPELVGRTGDGRLYRHSATGNGTLAARVQIGTSGWQAFKGLY</sequence>
<evidence type="ECO:0000313" key="3">
    <source>
        <dbReference type="EMBL" id="MBM9620674.1"/>
    </source>
</evidence>
<dbReference type="Proteomes" id="UP000664109">
    <property type="component" value="Unassembled WGS sequence"/>
</dbReference>
<reference evidence="3 4" key="1">
    <citation type="journal article" date="2016" name="Arch. Microbiol.">
        <title>Streptomyces zhihengii sp. nov., isolated from rhizospheric soil of Psammosilene tunicoides.</title>
        <authorList>
            <person name="Huang M.J."/>
            <person name="Fei J.J."/>
            <person name="Salam N."/>
            <person name="Kim C.J."/>
            <person name="Hozzein W.N."/>
            <person name="Xiao M."/>
            <person name="Huang H.Q."/>
            <person name="Li W.J."/>
        </authorList>
    </citation>
    <scope>NUCLEOTIDE SEQUENCE [LARGE SCALE GENOMIC DNA]</scope>
    <source>
        <strain evidence="3 4">YIM T102</strain>
    </source>
</reference>
<keyword evidence="1" id="KW-0732">Signal</keyword>
<dbReference type="EMBL" id="JAFEJA010000001">
    <property type="protein sequence ID" value="MBM9620674.1"/>
    <property type="molecule type" value="Genomic_DNA"/>
</dbReference>
<dbReference type="InterPro" id="IPR025965">
    <property type="entry name" value="FlgD/Vpr_Ig-like"/>
</dbReference>
<proteinExistence type="predicted"/>
<dbReference type="Gene3D" id="2.60.40.4070">
    <property type="match status" value="1"/>
</dbReference>
<dbReference type="SUPFAM" id="SSF51004">
    <property type="entry name" value="C-terminal (heme d1) domain of cytochrome cd1-nitrite reductase"/>
    <property type="match status" value="1"/>
</dbReference>
<accession>A0ABS2UT76</accession>
<dbReference type="Pfam" id="PF13517">
    <property type="entry name" value="FG-GAP_3"/>
    <property type="match status" value="1"/>
</dbReference>
<keyword evidence="4" id="KW-1185">Reference proteome</keyword>
<gene>
    <name evidence="3" type="ORF">JE024_18425</name>
</gene>
<dbReference type="PANTHER" id="PTHR44103">
    <property type="entry name" value="PROPROTEIN CONVERTASE P"/>
    <property type="match status" value="1"/>
</dbReference>
<dbReference type="InterPro" id="IPR011048">
    <property type="entry name" value="Haem_d1_sf"/>
</dbReference>
<protein>
    <submittedName>
        <fullName evidence="3">VCBS repeat-containing protein</fullName>
    </submittedName>
</protein>
<evidence type="ECO:0000313" key="4">
    <source>
        <dbReference type="Proteomes" id="UP000664109"/>
    </source>
</evidence>
<dbReference type="PANTHER" id="PTHR44103:SF1">
    <property type="entry name" value="PROPROTEIN CONVERTASE P"/>
    <property type="match status" value="1"/>
</dbReference>
<dbReference type="InterPro" id="IPR013517">
    <property type="entry name" value="FG-GAP"/>
</dbReference>
<dbReference type="Pfam" id="PF13860">
    <property type="entry name" value="FlgD_ig"/>
    <property type="match status" value="1"/>
</dbReference>
<organism evidence="3 4">
    <name type="scientific">Streptomyces zhihengii</name>
    <dbReference type="NCBI Taxonomy" id="1818004"/>
    <lineage>
        <taxon>Bacteria</taxon>
        <taxon>Bacillati</taxon>
        <taxon>Actinomycetota</taxon>
        <taxon>Actinomycetes</taxon>
        <taxon>Kitasatosporales</taxon>
        <taxon>Streptomycetaceae</taxon>
        <taxon>Streptomyces</taxon>
    </lineage>
</organism>
<name>A0ABS2UT76_9ACTN</name>
<evidence type="ECO:0000259" key="2">
    <source>
        <dbReference type="Pfam" id="PF13860"/>
    </source>
</evidence>
<dbReference type="InterPro" id="IPR028994">
    <property type="entry name" value="Integrin_alpha_N"/>
</dbReference>
<comment type="caution">
    <text evidence="3">The sequence shown here is derived from an EMBL/GenBank/DDBJ whole genome shotgun (WGS) entry which is preliminary data.</text>
</comment>